<feature type="domain" description="RRM" evidence="5">
    <location>
        <begin position="2"/>
        <end position="78"/>
    </location>
</feature>
<dbReference type="InterPro" id="IPR012677">
    <property type="entry name" value="Nucleotide-bd_a/b_plait_sf"/>
</dbReference>
<organism evidence="6">
    <name type="scientific">Capitella teleta</name>
    <name type="common">Polychaete worm</name>
    <dbReference type="NCBI Taxonomy" id="283909"/>
    <lineage>
        <taxon>Eukaryota</taxon>
        <taxon>Metazoa</taxon>
        <taxon>Spiralia</taxon>
        <taxon>Lophotrochozoa</taxon>
        <taxon>Annelida</taxon>
        <taxon>Polychaeta</taxon>
        <taxon>Sedentaria</taxon>
        <taxon>Scolecida</taxon>
        <taxon>Capitellidae</taxon>
        <taxon>Capitella</taxon>
    </lineage>
</organism>
<dbReference type="SUPFAM" id="SSF54928">
    <property type="entry name" value="RNA-binding domain, RBD"/>
    <property type="match status" value="2"/>
</dbReference>
<evidence type="ECO:0000313" key="7">
    <source>
        <dbReference type="EnsemblMetazoa" id="CapteP175465"/>
    </source>
</evidence>
<dbReference type="CDD" id="cd12325">
    <property type="entry name" value="RRM1_hnRNPA_hnRNPD_like"/>
    <property type="match status" value="1"/>
</dbReference>
<evidence type="ECO:0000256" key="2">
    <source>
        <dbReference type="ARBA" id="ARBA00022884"/>
    </source>
</evidence>
<accession>R7V854</accession>
<dbReference type="OrthoDB" id="1875751at2759"/>
<dbReference type="Proteomes" id="UP000014760">
    <property type="component" value="Unassembled WGS sequence"/>
</dbReference>
<dbReference type="FunCoup" id="R7V854">
    <property type="interactions" value="1970"/>
</dbReference>
<reference evidence="8" key="1">
    <citation type="submission" date="2012-12" db="EMBL/GenBank/DDBJ databases">
        <authorList>
            <person name="Hellsten U."/>
            <person name="Grimwood J."/>
            <person name="Chapman J.A."/>
            <person name="Shapiro H."/>
            <person name="Aerts A."/>
            <person name="Otillar R.P."/>
            <person name="Terry A.Y."/>
            <person name="Boore J.L."/>
            <person name="Simakov O."/>
            <person name="Marletaz F."/>
            <person name="Cho S.-J."/>
            <person name="Edsinger-Gonzales E."/>
            <person name="Havlak P."/>
            <person name="Kuo D.-H."/>
            <person name="Larsson T."/>
            <person name="Lv J."/>
            <person name="Arendt D."/>
            <person name="Savage R."/>
            <person name="Osoegawa K."/>
            <person name="de Jong P."/>
            <person name="Lindberg D.R."/>
            <person name="Seaver E.C."/>
            <person name="Weisblat D.A."/>
            <person name="Putnam N.H."/>
            <person name="Grigoriev I.V."/>
            <person name="Rokhsar D.S."/>
        </authorList>
    </citation>
    <scope>NUCLEOTIDE SEQUENCE</scope>
    <source>
        <strain evidence="8">I ESC-2004</strain>
    </source>
</reference>
<feature type="region of interest" description="Disordered" evidence="4">
    <location>
        <begin position="161"/>
        <end position="314"/>
    </location>
</feature>
<dbReference type="PANTHER" id="PTHR48026:SF14">
    <property type="entry name" value="HETEROGENEOUS NUCLEAR RIBONUCLEOPROTEIN A1"/>
    <property type="match status" value="1"/>
</dbReference>
<dbReference type="OMA" id="PRVMESQ"/>
<evidence type="ECO:0000256" key="1">
    <source>
        <dbReference type="ARBA" id="ARBA00022737"/>
    </source>
</evidence>
<sequence>MRKLFIGGLNISTTDESLREYFSAFGTIEDCVVLKDSTGRSRCFGFVVYSSSAIVDIAQASRPHVLDGKTVDTKRATPKGETTSQTVKKIFVGGLSRNTTKESIQAFFEQFGGVSDVDCPLDQKSGLGRGFAYVTFNDSDPVDKVSLIHYHMIDGRRCEAKKALSKQEMSQQRGGGSMGRGGGGGGGRGGGSWGRGGGGGGGRGRGRGRGGYGGAPPPSYGGQSSWGNGGGGGGWGDQSGYGESTEQWSGDSEWTDGSQGWYSNGATASWNTGGQDASWGGANTAGGPMRDTGKFTQRYGGPYGQSGGGTEPSY</sequence>
<dbReference type="EMBL" id="KB295847">
    <property type="protein sequence ID" value="ELU12551.1"/>
    <property type="molecule type" value="Genomic_DNA"/>
</dbReference>
<keyword evidence="8" id="KW-1185">Reference proteome</keyword>
<feature type="compositionally biased region" description="Gly residues" evidence="4">
    <location>
        <begin position="227"/>
        <end position="239"/>
    </location>
</feature>
<dbReference type="Pfam" id="PF00076">
    <property type="entry name" value="RRM_1"/>
    <property type="match status" value="2"/>
</dbReference>
<gene>
    <name evidence="6" type="ORF">CAPTEDRAFT_175465</name>
</gene>
<reference evidence="6 8" key="2">
    <citation type="journal article" date="2013" name="Nature">
        <title>Insights into bilaterian evolution from three spiralian genomes.</title>
        <authorList>
            <person name="Simakov O."/>
            <person name="Marletaz F."/>
            <person name="Cho S.J."/>
            <person name="Edsinger-Gonzales E."/>
            <person name="Havlak P."/>
            <person name="Hellsten U."/>
            <person name="Kuo D.H."/>
            <person name="Larsson T."/>
            <person name="Lv J."/>
            <person name="Arendt D."/>
            <person name="Savage R."/>
            <person name="Osoegawa K."/>
            <person name="de Jong P."/>
            <person name="Grimwood J."/>
            <person name="Chapman J.A."/>
            <person name="Shapiro H."/>
            <person name="Aerts A."/>
            <person name="Otillar R.P."/>
            <person name="Terry A.Y."/>
            <person name="Boore J.L."/>
            <person name="Grigoriev I.V."/>
            <person name="Lindberg D.R."/>
            <person name="Seaver E.C."/>
            <person name="Weisblat D.A."/>
            <person name="Putnam N.H."/>
            <person name="Rokhsar D.S."/>
        </authorList>
    </citation>
    <scope>NUCLEOTIDE SEQUENCE</scope>
    <source>
        <strain evidence="6 8">I ESC-2004</strain>
    </source>
</reference>
<reference evidence="7" key="3">
    <citation type="submission" date="2015-06" db="UniProtKB">
        <authorList>
            <consortium name="EnsemblMetazoa"/>
        </authorList>
    </citation>
    <scope>IDENTIFICATION</scope>
</reference>
<dbReference type="AlphaFoldDB" id="R7V854"/>
<dbReference type="EnsemblMetazoa" id="CapteT175465">
    <property type="protein sequence ID" value="CapteP175465"/>
    <property type="gene ID" value="CapteG175465"/>
</dbReference>
<dbReference type="HOGENOM" id="CLU_012062_1_3_1"/>
<evidence type="ECO:0000256" key="4">
    <source>
        <dbReference type="SAM" id="MobiDB-lite"/>
    </source>
</evidence>
<dbReference type="GO" id="GO:0000398">
    <property type="term" value="P:mRNA splicing, via spliceosome"/>
    <property type="evidence" value="ECO:0007669"/>
    <property type="project" value="TreeGrafter"/>
</dbReference>
<protein>
    <recommendedName>
        <fullName evidence="5">RRM domain-containing protein</fullName>
    </recommendedName>
</protein>
<dbReference type="GO" id="GO:0003730">
    <property type="term" value="F:mRNA 3'-UTR binding"/>
    <property type="evidence" value="ECO:0007669"/>
    <property type="project" value="TreeGrafter"/>
</dbReference>
<dbReference type="Gene3D" id="3.30.70.330">
    <property type="match status" value="2"/>
</dbReference>
<feature type="domain" description="RRM" evidence="5">
    <location>
        <begin position="88"/>
        <end position="165"/>
    </location>
</feature>
<feature type="compositionally biased region" description="Gly residues" evidence="4">
    <location>
        <begin position="173"/>
        <end position="214"/>
    </location>
</feature>
<dbReference type="EMBL" id="AMQN01005365">
    <property type="status" value="NOT_ANNOTATED_CDS"/>
    <property type="molecule type" value="Genomic_DNA"/>
</dbReference>
<dbReference type="PROSITE" id="PS50102">
    <property type="entry name" value="RRM"/>
    <property type="match status" value="2"/>
</dbReference>
<evidence type="ECO:0000259" key="5">
    <source>
        <dbReference type="PROSITE" id="PS50102"/>
    </source>
</evidence>
<evidence type="ECO:0000256" key="3">
    <source>
        <dbReference type="PROSITE-ProRule" id="PRU00176"/>
    </source>
</evidence>
<dbReference type="STRING" id="283909.R7V854"/>
<feature type="compositionally biased region" description="Gly residues" evidence="4">
    <location>
        <begin position="301"/>
        <end position="314"/>
    </location>
</feature>
<evidence type="ECO:0000313" key="6">
    <source>
        <dbReference type="EMBL" id="ELU12551.1"/>
    </source>
</evidence>
<dbReference type="SMART" id="SM00360">
    <property type="entry name" value="RRM"/>
    <property type="match status" value="2"/>
</dbReference>
<dbReference type="GO" id="GO:0071013">
    <property type="term" value="C:catalytic step 2 spliceosome"/>
    <property type="evidence" value="ECO:0007669"/>
    <property type="project" value="TreeGrafter"/>
</dbReference>
<dbReference type="InterPro" id="IPR000504">
    <property type="entry name" value="RRM_dom"/>
</dbReference>
<keyword evidence="2 3" id="KW-0694">RNA-binding</keyword>
<dbReference type="PANTHER" id="PTHR48026">
    <property type="entry name" value="HOMOLOGOUS TO DROSOPHILA SQD (SQUID) PROTEIN"/>
    <property type="match status" value="1"/>
</dbReference>
<name>R7V854_CAPTE</name>
<dbReference type="FunFam" id="3.30.70.330:FF:000040">
    <property type="entry name" value="Heterogeneous nuclear ribonucleoprotein A2/B1"/>
    <property type="match status" value="1"/>
</dbReference>
<proteinExistence type="predicted"/>
<dbReference type="InterPro" id="IPR035979">
    <property type="entry name" value="RBD_domain_sf"/>
</dbReference>
<feature type="compositionally biased region" description="Polar residues" evidence="4">
    <location>
        <begin position="244"/>
        <end position="275"/>
    </location>
</feature>
<evidence type="ECO:0000313" key="8">
    <source>
        <dbReference type="Proteomes" id="UP000014760"/>
    </source>
</evidence>
<keyword evidence="1" id="KW-0677">Repeat</keyword>